<dbReference type="GO" id="GO:0005576">
    <property type="term" value="C:extracellular region"/>
    <property type="evidence" value="ECO:0007669"/>
    <property type="project" value="UniProtKB-SubCell"/>
</dbReference>
<evidence type="ECO:0000256" key="1">
    <source>
        <dbReference type="ARBA" id="ARBA00004365"/>
    </source>
</evidence>
<dbReference type="GO" id="GO:0044780">
    <property type="term" value="P:bacterial-type flagellum assembly"/>
    <property type="evidence" value="ECO:0007669"/>
    <property type="project" value="InterPro"/>
</dbReference>
<keyword evidence="9" id="KW-0966">Cell projection</keyword>
<feature type="domain" description="Flagellar hook-associated protein FlgK helical" evidence="8">
    <location>
        <begin position="90"/>
        <end position="328"/>
    </location>
</feature>
<organism evidence="9 10">
    <name type="scientific">Rhodoplanes serenus</name>
    <dbReference type="NCBI Taxonomy" id="200615"/>
    <lineage>
        <taxon>Bacteria</taxon>
        <taxon>Pseudomonadati</taxon>
        <taxon>Pseudomonadota</taxon>
        <taxon>Alphaproteobacteria</taxon>
        <taxon>Hyphomicrobiales</taxon>
        <taxon>Nitrobacteraceae</taxon>
        <taxon>Rhodoplanes</taxon>
    </lineage>
</organism>
<comment type="caution">
    <text evidence="9">The sequence shown here is derived from an EMBL/GenBank/DDBJ whole genome shotgun (WGS) entry which is preliminary data.</text>
</comment>
<dbReference type="Pfam" id="PF06429">
    <property type="entry name" value="Flg_bbr_C"/>
    <property type="match status" value="1"/>
</dbReference>
<dbReference type="InterPro" id="IPR053927">
    <property type="entry name" value="FlgK_helical"/>
</dbReference>
<evidence type="ECO:0000256" key="5">
    <source>
        <dbReference type="ARBA" id="ARBA00022525"/>
    </source>
</evidence>
<dbReference type="SUPFAM" id="SSF64518">
    <property type="entry name" value="Phase 1 flagellin"/>
    <property type="match status" value="1"/>
</dbReference>
<reference evidence="9 10" key="1">
    <citation type="submission" date="2019-11" db="EMBL/GenBank/DDBJ databases">
        <title>Whole-genome sequence of Rhodoplanes serenus DSM 18633, type strain.</title>
        <authorList>
            <person name="Kyndt J.A."/>
            <person name="Meyer T.E."/>
        </authorList>
    </citation>
    <scope>NUCLEOTIDE SEQUENCE [LARGE SCALE GENOMIC DNA]</scope>
    <source>
        <strain evidence="9 10">DSM 18633</strain>
    </source>
</reference>
<dbReference type="GO" id="GO:0005198">
    <property type="term" value="F:structural molecule activity"/>
    <property type="evidence" value="ECO:0007669"/>
    <property type="project" value="InterPro"/>
</dbReference>
<evidence type="ECO:0000256" key="4">
    <source>
        <dbReference type="ARBA" id="ARBA00016244"/>
    </source>
</evidence>
<protein>
    <recommendedName>
        <fullName evidence="4">Flagellar hook-associated protein 1</fullName>
    </recommendedName>
</protein>
<dbReference type="RefSeq" id="WP_111385230.1">
    <property type="nucleotide sequence ID" value="NZ_NPEW01000084.1"/>
</dbReference>
<evidence type="ECO:0000256" key="6">
    <source>
        <dbReference type="ARBA" id="ARBA00023143"/>
    </source>
</evidence>
<keyword evidence="9" id="KW-0969">Cilium</keyword>
<evidence type="ECO:0000313" key="9">
    <source>
        <dbReference type="EMBL" id="MTW18697.1"/>
    </source>
</evidence>
<sequence>MSLTQALGTAAAGLRTAQSGLSLVAANVANAQTPGYSRKSLESTTVAAGGDLVSVRVAGVNRMVDQYVQRQLRTESSGGAYAELRAQFFDRLQSTYGDPNSATSIESVYNNFTKAIQALTTNPSDYSTRANVLSTAQALAQQLNNITSDIQALRANAEQGLSDSVRNANTYLQGLAQINTQLASAHVEDASRASLLDQRDYYLDNLSKLMDIRVNEDAYNSVSVFTSSGIQLVGVGATTLTFDAQGMITPGSQWSADPTKRQVGTITATNSTGATIDLIATKSFRSGDIAAYLEMRDKVLVEAQTQLDELAAGMSRALSDITTPGTPATAGTQAGFDLDLSGLIAGNTISVTWTDTLTGGKHTATLVRVDDPKALPVPDTFTPDPNDRVIGIDFSGGFAAAIAQMNAAFNGQLQFSNPAGNTLRVLNDSALGTSTIDAASMTTTTTALSAGTPELPFFLDGAEFFTGAPGASRPQSVGFAGRITVNPALIADPSKLVVLGSGTASGDQTRPAFLYDKLTTATRTFGPASGIGSETAPYSGSLSSFLRQAMSQQGENASAATRLAEGQSMVVDALQQRLNEGSAVNIDEEMTSLLTLQTAYGANARVFSVVNEMLKTLLQMM</sequence>
<keyword evidence="6" id="KW-0975">Bacterial flagellum</keyword>
<evidence type="ECO:0000313" key="10">
    <source>
        <dbReference type="Proteomes" id="UP000438991"/>
    </source>
</evidence>
<dbReference type="InterPro" id="IPR010930">
    <property type="entry name" value="Flg_bb/hook_C_dom"/>
</dbReference>
<evidence type="ECO:0000256" key="2">
    <source>
        <dbReference type="ARBA" id="ARBA00004613"/>
    </source>
</evidence>
<dbReference type="NCBIfam" id="TIGR02492">
    <property type="entry name" value="flgK_ends"/>
    <property type="match status" value="1"/>
</dbReference>
<dbReference type="PANTHER" id="PTHR30033">
    <property type="entry name" value="FLAGELLAR HOOK-ASSOCIATED PROTEIN 1"/>
    <property type="match status" value="1"/>
</dbReference>
<feature type="domain" description="Flagellar basal-body/hook protein C-terminal" evidence="7">
    <location>
        <begin position="577"/>
        <end position="620"/>
    </location>
</feature>
<dbReference type="Pfam" id="PF22638">
    <property type="entry name" value="FlgK_D1"/>
    <property type="match status" value="1"/>
</dbReference>
<evidence type="ECO:0000259" key="8">
    <source>
        <dbReference type="Pfam" id="PF22638"/>
    </source>
</evidence>
<keyword evidence="9" id="KW-0282">Flagellum</keyword>
<dbReference type="InterPro" id="IPR002371">
    <property type="entry name" value="FlgK"/>
</dbReference>
<evidence type="ECO:0000259" key="7">
    <source>
        <dbReference type="Pfam" id="PF06429"/>
    </source>
</evidence>
<dbReference type="PANTHER" id="PTHR30033:SF1">
    <property type="entry name" value="FLAGELLAR HOOK-ASSOCIATED PROTEIN 1"/>
    <property type="match status" value="1"/>
</dbReference>
<gene>
    <name evidence="9" type="primary">flgK</name>
    <name evidence="9" type="ORF">GJ689_21075</name>
</gene>
<dbReference type="Proteomes" id="UP000438991">
    <property type="component" value="Unassembled WGS sequence"/>
</dbReference>
<dbReference type="PRINTS" id="PR01005">
    <property type="entry name" value="FLGHOOKAP1"/>
</dbReference>
<keyword evidence="5" id="KW-0964">Secreted</keyword>
<proteinExistence type="inferred from homology"/>
<name>A0A327K826_9BRAD</name>
<dbReference type="AlphaFoldDB" id="A0A327K826"/>
<accession>A0A327K826</accession>
<dbReference type="EMBL" id="WNKV01000019">
    <property type="protein sequence ID" value="MTW18697.1"/>
    <property type="molecule type" value="Genomic_DNA"/>
</dbReference>
<dbReference type="GO" id="GO:0009424">
    <property type="term" value="C:bacterial-type flagellum hook"/>
    <property type="evidence" value="ECO:0007669"/>
    <property type="project" value="InterPro"/>
</dbReference>
<comment type="subcellular location">
    <subcellularLocation>
        <location evidence="1">Bacterial flagellum</location>
    </subcellularLocation>
    <subcellularLocation>
        <location evidence="2">Secreted</location>
    </subcellularLocation>
</comment>
<evidence type="ECO:0000256" key="3">
    <source>
        <dbReference type="ARBA" id="ARBA00009677"/>
    </source>
</evidence>
<comment type="similarity">
    <text evidence="3">Belongs to the flagella basal body rod proteins family.</text>
</comment>